<dbReference type="AlphaFoldDB" id="A0A0E9WV60"/>
<dbReference type="EMBL" id="GBXM01015147">
    <property type="protein sequence ID" value="JAH93430.1"/>
    <property type="molecule type" value="Transcribed_RNA"/>
</dbReference>
<name>A0A0E9WV60_ANGAN</name>
<evidence type="ECO:0000313" key="1">
    <source>
        <dbReference type="EMBL" id="JAH93430.1"/>
    </source>
</evidence>
<organism evidence="1">
    <name type="scientific">Anguilla anguilla</name>
    <name type="common">European freshwater eel</name>
    <name type="synonym">Muraena anguilla</name>
    <dbReference type="NCBI Taxonomy" id="7936"/>
    <lineage>
        <taxon>Eukaryota</taxon>
        <taxon>Metazoa</taxon>
        <taxon>Chordata</taxon>
        <taxon>Craniata</taxon>
        <taxon>Vertebrata</taxon>
        <taxon>Euteleostomi</taxon>
        <taxon>Actinopterygii</taxon>
        <taxon>Neopterygii</taxon>
        <taxon>Teleostei</taxon>
        <taxon>Anguilliformes</taxon>
        <taxon>Anguillidae</taxon>
        <taxon>Anguilla</taxon>
    </lineage>
</organism>
<protein>
    <submittedName>
        <fullName evidence="1">Uncharacterized protein</fullName>
    </submittedName>
</protein>
<accession>A0A0E9WV60</accession>
<reference evidence="1" key="2">
    <citation type="journal article" date="2015" name="Fish Shellfish Immunol.">
        <title>Early steps in the European eel (Anguilla anguilla)-Vibrio vulnificus interaction in the gills: Role of the RtxA13 toxin.</title>
        <authorList>
            <person name="Callol A."/>
            <person name="Pajuelo D."/>
            <person name="Ebbesson L."/>
            <person name="Teles M."/>
            <person name="MacKenzie S."/>
            <person name="Amaro C."/>
        </authorList>
    </citation>
    <scope>NUCLEOTIDE SEQUENCE</scope>
</reference>
<proteinExistence type="predicted"/>
<sequence>MYGGLHEIQNFSSTGAHDIVTVNAPFLTLAIMEGRDYENCWISCTPMIYTFGIGLFWSHLKEQVRQCVLPEQSPLSLCPSV</sequence>
<reference evidence="1" key="1">
    <citation type="submission" date="2014-11" db="EMBL/GenBank/DDBJ databases">
        <authorList>
            <person name="Amaro Gonzalez C."/>
        </authorList>
    </citation>
    <scope>NUCLEOTIDE SEQUENCE</scope>
</reference>